<name>A0A2P2SWJ1_9PEZI</name>
<dbReference type="Proteomes" id="UP000091956">
    <property type="component" value="Unassembled WGS sequence"/>
</dbReference>
<organism evidence="3 4">
    <name type="scientific">Pseudogymnoascus verrucosus</name>
    <dbReference type="NCBI Taxonomy" id="342668"/>
    <lineage>
        <taxon>Eukaryota</taxon>
        <taxon>Fungi</taxon>
        <taxon>Dikarya</taxon>
        <taxon>Ascomycota</taxon>
        <taxon>Pezizomycotina</taxon>
        <taxon>Leotiomycetes</taxon>
        <taxon>Thelebolales</taxon>
        <taxon>Thelebolaceae</taxon>
        <taxon>Pseudogymnoascus</taxon>
    </lineage>
</organism>
<sequence>MSPQMIWNRIFNDVLFKIEAPKPLYIIIDALDEADSISTIVGFFQNIERSRMPVRLLVTSRKLPDITTAFDRIAPASLLTRLSLSDNLDDIRLCAESEMEYMHGSLKFRQEVLEAIISRAEGNFLWVTLAIKEVLQCHSLEDISQVLEEMPSGMESGAETNAYVNTPTTMAFNTDATLMAIGYRGSALEVWDMVDVGPNAGWTGVIRAVWHPSGEILLGIYTDGTVFKWNPVEESDHQELEADIYYCPSEIQCSPDGVLFLLSDQDGSVRLYSYEHFSLLYKLSAEDVITDLCFGMDSRRFYDLRGSYCNIWEPSALVRLPYSDYGSSKSDPESMSVVISNHPSEEFVDAPVQITALAARPLGGLFCP</sequence>
<dbReference type="AlphaFoldDB" id="A0A2P2SWJ1"/>
<dbReference type="EMBL" id="KV460207">
    <property type="protein sequence ID" value="OBU01228.1"/>
    <property type="molecule type" value="Genomic_DNA"/>
</dbReference>
<dbReference type="SUPFAM" id="SSF52540">
    <property type="entry name" value="P-loop containing nucleoside triphosphate hydrolases"/>
    <property type="match status" value="1"/>
</dbReference>
<gene>
    <name evidence="3" type="ORF">VE01_00806</name>
</gene>
<evidence type="ECO:0000313" key="3">
    <source>
        <dbReference type="EMBL" id="OBU01228.1"/>
    </source>
</evidence>
<dbReference type="Pfam" id="PF24883">
    <property type="entry name" value="NPHP3_N"/>
    <property type="match status" value="1"/>
</dbReference>
<evidence type="ECO:0000259" key="2">
    <source>
        <dbReference type="Pfam" id="PF24883"/>
    </source>
</evidence>
<keyword evidence="4" id="KW-1185">Reference proteome</keyword>
<dbReference type="InterPro" id="IPR036322">
    <property type="entry name" value="WD40_repeat_dom_sf"/>
</dbReference>
<accession>A0A2P2SWJ1</accession>
<feature type="domain" description="Nephrocystin 3-like N-terminal" evidence="2">
    <location>
        <begin position="3"/>
        <end position="61"/>
    </location>
</feature>
<keyword evidence="1" id="KW-0677">Repeat</keyword>
<dbReference type="PANTHER" id="PTHR10039:SF16">
    <property type="entry name" value="GPI INOSITOL-DEACYLASE"/>
    <property type="match status" value="1"/>
</dbReference>
<dbReference type="InterPro" id="IPR015943">
    <property type="entry name" value="WD40/YVTN_repeat-like_dom_sf"/>
</dbReference>
<dbReference type="GeneID" id="28834192"/>
<proteinExistence type="predicted"/>
<evidence type="ECO:0000256" key="1">
    <source>
        <dbReference type="ARBA" id="ARBA00022737"/>
    </source>
</evidence>
<dbReference type="InterPro" id="IPR027417">
    <property type="entry name" value="P-loop_NTPase"/>
</dbReference>
<dbReference type="Gene3D" id="2.130.10.10">
    <property type="entry name" value="YVTN repeat-like/Quinoprotein amine dehydrogenase"/>
    <property type="match status" value="1"/>
</dbReference>
<dbReference type="PANTHER" id="PTHR10039">
    <property type="entry name" value="AMELOGENIN"/>
    <property type="match status" value="1"/>
</dbReference>
<reference evidence="3 4" key="1">
    <citation type="submission" date="2016-03" db="EMBL/GenBank/DDBJ databases">
        <title>Comparative genomics of Pseudogymnoascus destructans, the fungus causing white-nose syndrome of bats.</title>
        <authorList>
            <person name="Palmer J.M."/>
            <person name="Drees K.P."/>
            <person name="Foster J.T."/>
            <person name="Lindner D.L."/>
        </authorList>
    </citation>
    <scope>NUCLEOTIDE SEQUENCE [LARGE SCALE GENOMIC DNA]</scope>
    <source>
        <strain evidence="3 4">UAMH 10579</strain>
    </source>
</reference>
<dbReference type="InterPro" id="IPR056884">
    <property type="entry name" value="NPHP3-like_N"/>
</dbReference>
<protein>
    <recommendedName>
        <fullName evidence="2">Nephrocystin 3-like N-terminal domain-containing protein</fullName>
    </recommendedName>
</protein>
<dbReference type="SUPFAM" id="SSF50978">
    <property type="entry name" value="WD40 repeat-like"/>
    <property type="match status" value="1"/>
</dbReference>
<dbReference type="RefSeq" id="XP_018134960.1">
    <property type="nucleotide sequence ID" value="XM_018270334.1"/>
</dbReference>
<evidence type="ECO:0000313" key="4">
    <source>
        <dbReference type="Proteomes" id="UP000091956"/>
    </source>
</evidence>
<reference evidence="4" key="2">
    <citation type="journal article" date="2018" name="Nat. Commun.">
        <title>Extreme sensitivity to ultraviolet light in the fungal pathogen causing white-nose syndrome of bats.</title>
        <authorList>
            <person name="Palmer J.M."/>
            <person name="Drees K.P."/>
            <person name="Foster J.T."/>
            <person name="Lindner D.L."/>
        </authorList>
    </citation>
    <scope>NUCLEOTIDE SEQUENCE [LARGE SCALE GENOMIC DNA]</scope>
    <source>
        <strain evidence="4">UAMH 10579</strain>
    </source>
</reference>